<dbReference type="GO" id="GO:0005524">
    <property type="term" value="F:ATP binding"/>
    <property type="evidence" value="ECO:0007669"/>
    <property type="project" value="UniProtKB-KW"/>
</dbReference>
<dbReference type="InterPro" id="IPR003593">
    <property type="entry name" value="AAA+_ATPase"/>
</dbReference>
<dbReference type="InterPro" id="IPR018449">
    <property type="entry name" value="NIL_domain"/>
</dbReference>
<dbReference type="PROSITE" id="PS00211">
    <property type="entry name" value="ABC_TRANSPORTER_1"/>
    <property type="match status" value="1"/>
</dbReference>
<dbReference type="CDD" id="cd03258">
    <property type="entry name" value="ABC_MetN_methionine_transporter"/>
    <property type="match status" value="1"/>
</dbReference>
<gene>
    <name evidence="9" type="ORF">SAMN02910291_01390</name>
</gene>
<dbReference type="InterPro" id="IPR041701">
    <property type="entry name" value="MetN_ABC"/>
</dbReference>
<reference evidence="10" key="1">
    <citation type="submission" date="2016-11" db="EMBL/GenBank/DDBJ databases">
        <authorList>
            <person name="Jaros S."/>
            <person name="Januszkiewicz K."/>
            <person name="Wedrychowicz H."/>
        </authorList>
    </citation>
    <scope>NUCLEOTIDE SEQUENCE [LARGE SCALE GENOMIC DNA]</scope>
    <source>
        <strain evidence="10">DSM 7057</strain>
    </source>
</reference>
<evidence type="ECO:0000313" key="10">
    <source>
        <dbReference type="Proteomes" id="UP000182680"/>
    </source>
</evidence>
<keyword evidence="1" id="KW-0813">Transport</keyword>
<dbReference type="SMART" id="SM00930">
    <property type="entry name" value="NIL"/>
    <property type="match status" value="1"/>
</dbReference>
<proteinExistence type="predicted"/>
<dbReference type="InterPro" id="IPR003439">
    <property type="entry name" value="ABC_transporter-like_ATP-bd"/>
</dbReference>
<evidence type="ECO:0000256" key="3">
    <source>
        <dbReference type="ARBA" id="ARBA00022741"/>
    </source>
</evidence>
<keyword evidence="4 9" id="KW-0067">ATP-binding</keyword>
<dbReference type="InterPro" id="IPR045865">
    <property type="entry name" value="ACT-like_dom_sf"/>
</dbReference>
<evidence type="ECO:0000256" key="1">
    <source>
        <dbReference type="ARBA" id="ARBA00022448"/>
    </source>
</evidence>
<sequence>MSPAPVLNSINGLRRRSTADACSRSRQNLFKREMLYQAAFNTYGPIRLRPDHIQRFVPFSRSVLYFLRQITHPSRIILTDSGTKRMIQVNQLRKSFGSHVVLQDINMHVRRGEIFGIVGHSGAGKSTLLRCLNGLEPYDSGNVRVMDVEVASLDSHHLRQLQSKMGMIFQNFNLMARKNVFDNVAFPLHLWHRPEREKRVMELLELVGLTDKARQRVQSLSGGQKQRVGIARALALNPSILLCDEATSALDPKTTSSILDLLEDINKRLNLTIIMVTHQMEVVKRLCHSLLLLDGGKTVALGKTEDLFLAPTKDMQAIVENEYTLIPGGTNIRLMFPREISQQSVITQMARALGIDFSIVGGKLERYLDDVFGFLIINVQDQNIDAVLRYLKEQRLYWEILEYPLQQATDAANE</sequence>
<comment type="caution">
    <text evidence="9">The sequence shown here is derived from an EMBL/GenBank/DDBJ whole genome shotgun (WGS) entry which is preliminary data.</text>
</comment>
<keyword evidence="7" id="KW-0472">Membrane</keyword>
<evidence type="ECO:0000256" key="5">
    <source>
        <dbReference type="ARBA" id="ARBA00022967"/>
    </source>
</evidence>
<organism evidence="9 10">
    <name type="scientific">Desulfovibrio desulfuricans</name>
    <dbReference type="NCBI Taxonomy" id="876"/>
    <lineage>
        <taxon>Bacteria</taxon>
        <taxon>Pseudomonadati</taxon>
        <taxon>Thermodesulfobacteriota</taxon>
        <taxon>Desulfovibrionia</taxon>
        <taxon>Desulfovibrionales</taxon>
        <taxon>Desulfovibrionaceae</taxon>
        <taxon>Desulfovibrio</taxon>
    </lineage>
</organism>
<dbReference type="PROSITE" id="PS50893">
    <property type="entry name" value="ABC_TRANSPORTER_2"/>
    <property type="match status" value="1"/>
</dbReference>
<evidence type="ECO:0000256" key="6">
    <source>
        <dbReference type="ARBA" id="ARBA00022970"/>
    </source>
</evidence>
<dbReference type="EMBL" id="FPIW01000020">
    <property type="protein sequence ID" value="SFW46006.1"/>
    <property type="molecule type" value="Genomic_DNA"/>
</dbReference>
<dbReference type="SMART" id="SM00382">
    <property type="entry name" value="AAA"/>
    <property type="match status" value="1"/>
</dbReference>
<evidence type="ECO:0000259" key="8">
    <source>
        <dbReference type="PROSITE" id="PS50893"/>
    </source>
</evidence>
<keyword evidence="5" id="KW-1278">Translocase</keyword>
<dbReference type="SUPFAM" id="SSF52540">
    <property type="entry name" value="P-loop containing nucleoside triphosphate hydrolases"/>
    <property type="match status" value="1"/>
</dbReference>
<name>A0AA94HSM2_DESDE</name>
<evidence type="ECO:0000313" key="9">
    <source>
        <dbReference type="EMBL" id="SFW46006.1"/>
    </source>
</evidence>
<dbReference type="GO" id="GO:0016887">
    <property type="term" value="F:ATP hydrolysis activity"/>
    <property type="evidence" value="ECO:0007669"/>
    <property type="project" value="InterPro"/>
</dbReference>
<dbReference type="Pfam" id="PF09383">
    <property type="entry name" value="NIL"/>
    <property type="match status" value="1"/>
</dbReference>
<dbReference type="Pfam" id="PF00005">
    <property type="entry name" value="ABC_tran"/>
    <property type="match status" value="1"/>
</dbReference>
<protein>
    <submittedName>
        <fullName evidence="9">D-methionine transport system ATP-binding protein</fullName>
    </submittedName>
</protein>
<dbReference type="Gene3D" id="3.40.50.300">
    <property type="entry name" value="P-loop containing nucleotide triphosphate hydrolases"/>
    <property type="match status" value="1"/>
</dbReference>
<dbReference type="InterPro" id="IPR027417">
    <property type="entry name" value="P-loop_NTPase"/>
</dbReference>
<dbReference type="InterPro" id="IPR050086">
    <property type="entry name" value="MetN_ABC_transporter-like"/>
</dbReference>
<keyword evidence="3" id="KW-0547">Nucleotide-binding</keyword>
<keyword evidence="2" id="KW-1003">Cell membrane</keyword>
<dbReference type="SUPFAM" id="SSF55021">
    <property type="entry name" value="ACT-like"/>
    <property type="match status" value="1"/>
</dbReference>
<dbReference type="InterPro" id="IPR017871">
    <property type="entry name" value="ABC_transporter-like_CS"/>
</dbReference>
<feature type="domain" description="ABC transporter" evidence="8">
    <location>
        <begin position="87"/>
        <end position="320"/>
    </location>
</feature>
<dbReference type="PANTHER" id="PTHR43166:SF30">
    <property type="entry name" value="METHIONINE IMPORT ATP-BINDING PROTEIN METN"/>
    <property type="match status" value="1"/>
</dbReference>
<dbReference type="Gene3D" id="3.30.70.260">
    <property type="match status" value="1"/>
</dbReference>
<evidence type="ECO:0000256" key="7">
    <source>
        <dbReference type="ARBA" id="ARBA00023136"/>
    </source>
</evidence>
<evidence type="ECO:0000256" key="2">
    <source>
        <dbReference type="ARBA" id="ARBA00022475"/>
    </source>
</evidence>
<dbReference type="Proteomes" id="UP000182680">
    <property type="component" value="Unassembled WGS sequence"/>
</dbReference>
<accession>A0AA94HSM2</accession>
<dbReference type="GO" id="GO:0006865">
    <property type="term" value="P:amino acid transport"/>
    <property type="evidence" value="ECO:0007669"/>
    <property type="project" value="UniProtKB-KW"/>
</dbReference>
<keyword evidence="6" id="KW-0029">Amino-acid transport</keyword>
<dbReference type="AlphaFoldDB" id="A0AA94HSM2"/>
<evidence type="ECO:0000256" key="4">
    <source>
        <dbReference type="ARBA" id="ARBA00022840"/>
    </source>
</evidence>
<dbReference type="PANTHER" id="PTHR43166">
    <property type="entry name" value="AMINO ACID IMPORT ATP-BINDING PROTEIN"/>
    <property type="match status" value="1"/>
</dbReference>